<dbReference type="InterPro" id="IPR011611">
    <property type="entry name" value="PfkB_dom"/>
</dbReference>
<comment type="caution">
    <text evidence="2">The sequence shown here is derived from an EMBL/GenBank/DDBJ whole genome shotgun (WGS) entry which is preliminary data.</text>
</comment>
<feature type="domain" description="Carbohydrate kinase PfkB" evidence="1">
    <location>
        <begin position="23"/>
        <end position="106"/>
    </location>
</feature>
<dbReference type="Proteomes" id="UP001589920">
    <property type="component" value="Unassembled WGS sequence"/>
</dbReference>
<accession>A0ABV6T657</accession>
<reference evidence="2 3" key="1">
    <citation type="submission" date="2024-09" db="EMBL/GenBank/DDBJ databases">
        <authorList>
            <person name="Sun Q."/>
            <person name="Mori K."/>
        </authorList>
    </citation>
    <scope>NUCLEOTIDE SEQUENCE [LARGE SCALE GENOMIC DNA]</scope>
    <source>
        <strain evidence="2 3">KCTC 42086</strain>
    </source>
</reference>
<keyword evidence="3" id="KW-1185">Reference proteome</keyword>
<name>A0ABV6T657_9RHOB</name>
<evidence type="ECO:0000259" key="1">
    <source>
        <dbReference type="Pfam" id="PF00294"/>
    </source>
</evidence>
<organism evidence="2 3">
    <name type="scientific">Paracoccus panacisoli</name>
    <dbReference type="NCBI Taxonomy" id="1510163"/>
    <lineage>
        <taxon>Bacteria</taxon>
        <taxon>Pseudomonadati</taxon>
        <taxon>Pseudomonadota</taxon>
        <taxon>Alphaproteobacteria</taxon>
        <taxon>Rhodobacterales</taxon>
        <taxon>Paracoccaceae</taxon>
        <taxon>Paracoccus</taxon>
    </lineage>
</organism>
<dbReference type="GO" id="GO:0016301">
    <property type="term" value="F:kinase activity"/>
    <property type="evidence" value="ECO:0007669"/>
    <property type="project" value="UniProtKB-KW"/>
</dbReference>
<dbReference type="InterPro" id="IPR029056">
    <property type="entry name" value="Ribokinase-like"/>
</dbReference>
<dbReference type="SUPFAM" id="SSF53613">
    <property type="entry name" value="Ribokinase-like"/>
    <property type="match status" value="1"/>
</dbReference>
<keyword evidence="2" id="KW-0418">Kinase</keyword>
<feature type="non-terminal residue" evidence="2">
    <location>
        <position position="1"/>
    </location>
</feature>
<dbReference type="Gene3D" id="3.40.1190.20">
    <property type="match status" value="1"/>
</dbReference>
<evidence type="ECO:0000313" key="3">
    <source>
        <dbReference type="Proteomes" id="UP001589920"/>
    </source>
</evidence>
<sequence length="109" mass="10457">AATRLHQIGAINAVVPAGGALAAAEAAAAVVARGAARVLVTDGARPAACAARGAAEVLTRQPPPVTIARVTGAGDCFLAAHLLAEEQGADRAEALDAAIAAAAAHVAGH</sequence>
<dbReference type="Pfam" id="PF00294">
    <property type="entry name" value="PfkB"/>
    <property type="match status" value="1"/>
</dbReference>
<gene>
    <name evidence="2" type="ORF">ACFHYO_11500</name>
</gene>
<keyword evidence="2" id="KW-0808">Transferase</keyword>
<protein>
    <submittedName>
        <fullName evidence="2">PfkB family carbohydrate kinase</fullName>
    </submittedName>
</protein>
<dbReference type="RefSeq" id="WP_394320550.1">
    <property type="nucleotide sequence ID" value="NZ_JBHMQU010000052.1"/>
</dbReference>
<dbReference type="EMBL" id="JBHMQU010000052">
    <property type="protein sequence ID" value="MFC0812734.1"/>
    <property type="molecule type" value="Genomic_DNA"/>
</dbReference>
<evidence type="ECO:0000313" key="2">
    <source>
        <dbReference type="EMBL" id="MFC0812734.1"/>
    </source>
</evidence>
<proteinExistence type="predicted"/>